<evidence type="ECO:0000313" key="1">
    <source>
        <dbReference type="EMBL" id="MCD8741342.1"/>
    </source>
</evidence>
<comment type="caution">
    <text evidence="1">The sequence shown here is derived from an EMBL/GenBank/DDBJ whole genome shotgun (WGS) entry which is preliminary data.</text>
</comment>
<gene>
    <name evidence="1" type="ORF">LT679_12070</name>
</gene>
<name>A0ABS8U4W6_9SPHI</name>
<proteinExistence type="predicted"/>
<dbReference type="RefSeq" id="WP_232177848.1">
    <property type="nucleotide sequence ID" value="NZ_JAJPWV010000003.1"/>
</dbReference>
<accession>A0ABS8U4W6</accession>
<dbReference type="EMBL" id="JAJPWV010000003">
    <property type="protein sequence ID" value="MCD8741342.1"/>
    <property type="molecule type" value="Genomic_DNA"/>
</dbReference>
<dbReference type="Proteomes" id="UP001199919">
    <property type="component" value="Unassembled WGS sequence"/>
</dbReference>
<evidence type="ECO:0000313" key="2">
    <source>
        <dbReference type="Proteomes" id="UP001199919"/>
    </source>
</evidence>
<reference evidence="1 2" key="1">
    <citation type="submission" date="2021-12" db="EMBL/GenBank/DDBJ databases">
        <title>Mucilaginibacter roseus genome.</title>
        <authorList>
            <person name="Ferreira J.R."/>
            <person name="Newman J.D."/>
        </authorList>
    </citation>
    <scope>NUCLEOTIDE SEQUENCE [LARGE SCALE GENOMIC DNA]</scope>
    <source>
        <strain evidence="1 2">LMG 28454</strain>
    </source>
</reference>
<organism evidence="1 2">
    <name type="scientific">Mucilaginibacter roseus</name>
    <dbReference type="NCBI Taxonomy" id="1528868"/>
    <lineage>
        <taxon>Bacteria</taxon>
        <taxon>Pseudomonadati</taxon>
        <taxon>Bacteroidota</taxon>
        <taxon>Sphingobacteriia</taxon>
        <taxon>Sphingobacteriales</taxon>
        <taxon>Sphingobacteriaceae</taxon>
        <taxon>Mucilaginibacter</taxon>
    </lineage>
</organism>
<keyword evidence="2" id="KW-1185">Reference proteome</keyword>
<sequence>MMNKILILFMLTLSINAKPQYRASFVKKIRQTDRVEVHYLKLKKAKVYKTAHPTHLIFFKDLITKAKNSSSSYCDTAVEIRYFSKNIQIFKAYYSSRATGGRLGCAIAFTASDQKVNSMCTYGAGMLIDEMYYQYAK</sequence>
<protein>
    <submittedName>
        <fullName evidence="1">Uncharacterized protein</fullName>
    </submittedName>
</protein>